<protein>
    <submittedName>
        <fullName evidence="1">Uncharacterized protein</fullName>
    </submittedName>
</protein>
<organism evidence="1 2">
    <name type="scientific">Cudoniella acicularis</name>
    <dbReference type="NCBI Taxonomy" id="354080"/>
    <lineage>
        <taxon>Eukaryota</taxon>
        <taxon>Fungi</taxon>
        <taxon>Dikarya</taxon>
        <taxon>Ascomycota</taxon>
        <taxon>Pezizomycotina</taxon>
        <taxon>Leotiomycetes</taxon>
        <taxon>Helotiales</taxon>
        <taxon>Tricladiaceae</taxon>
        <taxon>Cudoniella</taxon>
    </lineage>
</organism>
<comment type="caution">
    <text evidence="1">The sequence shown here is derived from an EMBL/GenBank/DDBJ whole genome shotgun (WGS) entry which is preliminary data.</text>
</comment>
<evidence type="ECO:0000313" key="2">
    <source>
        <dbReference type="Proteomes" id="UP000566819"/>
    </source>
</evidence>
<evidence type="ECO:0000313" key="1">
    <source>
        <dbReference type="EMBL" id="KAF4609796.1"/>
    </source>
</evidence>
<keyword evidence="2" id="KW-1185">Reference proteome</keyword>
<dbReference type="EMBL" id="JAAMPI010002735">
    <property type="protein sequence ID" value="KAF4609796.1"/>
    <property type="molecule type" value="Genomic_DNA"/>
</dbReference>
<reference evidence="1 2" key="1">
    <citation type="submission" date="2020-03" db="EMBL/GenBank/DDBJ databases">
        <title>Draft Genome Sequence of Cudoniella acicularis.</title>
        <authorList>
            <person name="Buettner E."/>
            <person name="Kellner H."/>
        </authorList>
    </citation>
    <scope>NUCLEOTIDE SEQUENCE [LARGE SCALE GENOMIC DNA]</scope>
    <source>
        <strain evidence="1 2">DSM 108380</strain>
    </source>
</reference>
<dbReference type="AlphaFoldDB" id="A0A8H4QFL9"/>
<gene>
    <name evidence="1" type="ORF">G7Y89_g15827</name>
</gene>
<accession>A0A8H4QFL9</accession>
<proteinExistence type="predicted"/>
<dbReference type="Proteomes" id="UP000566819">
    <property type="component" value="Unassembled WGS sequence"/>
</dbReference>
<sequence>MEIIEGPKLWWIVASKHYPGKFGSHPKLPYHVAIHRVIGTCIGTTLTASFILTRIELRREDIASTVGTSTQLRVFGGVIGVVICRVTQSSYLRHHLSLLVAPATLNELMLSVAAISQLPPKEAIAVG</sequence>
<name>A0A8H4QFL9_9HELO</name>
<dbReference type="OrthoDB" id="440553at2759"/>